<dbReference type="InterPro" id="IPR009057">
    <property type="entry name" value="Homeodomain-like_sf"/>
</dbReference>
<evidence type="ECO:0000256" key="1">
    <source>
        <dbReference type="ARBA" id="ARBA00004496"/>
    </source>
</evidence>
<dbReference type="Pfam" id="PF00072">
    <property type="entry name" value="Response_reg"/>
    <property type="match status" value="1"/>
</dbReference>
<dbReference type="EMBL" id="JACJVO010000002">
    <property type="protein sequence ID" value="MBB6729626.1"/>
    <property type="molecule type" value="Genomic_DNA"/>
</dbReference>
<feature type="modified residue" description="4-aspartylphosphate" evidence="8">
    <location>
        <position position="54"/>
    </location>
</feature>
<evidence type="ECO:0000259" key="9">
    <source>
        <dbReference type="PROSITE" id="PS01124"/>
    </source>
</evidence>
<dbReference type="SUPFAM" id="SSF46689">
    <property type="entry name" value="Homeodomain-like"/>
    <property type="match status" value="2"/>
</dbReference>
<evidence type="ECO:0000256" key="6">
    <source>
        <dbReference type="ARBA" id="ARBA00023125"/>
    </source>
</evidence>
<protein>
    <submittedName>
        <fullName evidence="11">Response regulator</fullName>
    </submittedName>
</protein>
<reference evidence="11 12" key="1">
    <citation type="submission" date="2020-08" db="EMBL/GenBank/DDBJ databases">
        <title>Cohnella phylogeny.</title>
        <authorList>
            <person name="Dunlap C."/>
        </authorList>
    </citation>
    <scope>NUCLEOTIDE SEQUENCE [LARGE SCALE GENOMIC DNA]</scope>
    <source>
        <strain evidence="11 12">CBP 2801</strain>
    </source>
</reference>
<keyword evidence="4" id="KW-0902">Two-component regulatory system</keyword>
<dbReference type="InterPro" id="IPR051552">
    <property type="entry name" value="HptR"/>
</dbReference>
<feature type="domain" description="Response regulatory" evidence="10">
    <location>
        <begin position="2"/>
        <end position="119"/>
    </location>
</feature>
<sequence>MNLMIVEDEARLRQSLAGGIPWEDHGIEVVALAANGKEALQLFERKKPDIILLDVQMPEMDGLTLVRLLREKDAFLKTIILSGHDNFAYAQQAMEAGVTQYLLKPAGERDILEAVAGAARQLRRELDRRYNEDLLRQKWVDHLPQLQAAFLERLLRGSFRPGEAERQGAEYGLRLPAGARYAVAVVDTEPAEEPPSADAGGEAGAERARPVDLARARFSVYLLAQSLLAEADCWLCLDGQGYLAAIFAVPPEKDAQQGLLGPQALVDKLLNRAREGLGLVCSAGIGGSVGTLSELNGLYAEACLALQDRIVYGPGIAIPYREPDSCGTPGAVPPPISGEQEKALEIALELGDAEAAVRALDEMWRSGMAGAETADEIMEGVLYIGSLLVRFVQKQGLAVKEVLKINFASFLSPNQLSTRDKIRAWLESSVDEIASYQARRRKSSRHQFVETLLVIAQEEIDQEVSLHTAAERLYVNPSYLSRLFKQEMGQTFSAYVLEQKMEKAKAALSDGAKVYDAARMVGYRDVSYFTKVFRKYWGVTPGGMKQ</sequence>
<dbReference type="PROSITE" id="PS01124">
    <property type="entry name" value="HTH_ARAC_FAMILY_2"/>
    <property type="match status" value="1"/>
</dbReference>
<comment type="caution">
    <text evidence="11">The sequence shown here is derived from an EMBL/GenBank/DDBJ whole genome shotgun (WGS) entry which is preliminary data.</text>
</comment>
<dbReference type="Pfam" id="PF12833">
    <property type="entry name" value="HTH_18"/>
    <property type="match status" value="1"/>
</dbReference>
<dbReference type="SUPFAM" id="SSF52172">
    <property type="entry name" value="CheY-like"/>
    <property type="match status" value="1"/>
</dbReference>
<dbReference type="PANTHER" id="PTHR42713:SF3">
    <property type="entry name" value="TRANSCRIPTIONAL REGULATORY PROTEIN HPTR"/>
    <property type="match status" value="1"/>
</dbReference>
<keyword evidence="3 8" id="KW-0597">Phosphoprotein</keyword>
<dbReference type="InterPro" id="IPR018060">
    <property type="entry name" value="HTH_AraC"/>
</dbReference>
<dbReference type="InterPro" id="IPR018062">
    <property type="entry name" value="HTH_AraC-typ_CS"/>
</dbReference>
<dbReference type="Gene3D" id="1.10.10.60">
    <property type="entry name" value="Homeodomain-like"/>
    <property type="match status" value="2"/>
</dbReference>
<keyword evidence="7" id="KW-0804">Transcription</keyword>
<evidence type="ECO:0000256" key="5">
    <source>
        <dbReference type="ARBA" id="ARBA00023015"/>
    </source>
</evidence>
<name>A0A7X0SGV1_9BACL</name>
<dbReference type="SMART" id="SM00448">
    <property type="entry name" value="REC"/>
    <property type="match status" value="1"/>
</dbReference>
<evidence type="ECO:0000256" key="4">
    <source>
        <dbReference type="ARBA" id="ARBA00023012"/>
    </source>
</evidence>
<evidence type="ECO:0000256" key="2">
    <source>
        <dbReference type="ARBA" id="ARBA00022490"/>
    </source>
</evidence>
<evidence type="ECO:0000259" key="10">
    <source>
        <dbReference type="PROSITE" id="PS50110"/>
    </source>
</evidence>
<comment type="subcellular location">
    <subcellularLocation>
        <location evidence="1">Cytoplasm</location>
    </subcellularLocation>
</comment>
<dbReference type="Gene3D" id="3.40.50.2300">
    <property type="match status" value="1"/>
</dbReference>
<dbReference type="CDD" id="cd17536">
    <property type="entry name" value="REC_YesN-like"/>
    <property type="match status" value="1"/>
</dbReference>
<organism evidence="11 12">
    <name type="scientific">Cohnella zeiphila</name>
    <dbReference type="NCBI Taxonomy" id="2761120"/>
    <lineage>
        <taxon>Bacteria</taxon>
        <taxon>Bacillati</taxon>
        <taxon>Bacillota</taxon>
        <taxon>Bacilli</taxon>
        <taxon>Bacillales</taxon>
        <taxon>Paenibacillaceae</taxon>
        <taxon>Cohnella</taxon>
    </lineage>
</organism>
<dbReference type="GO" id="GO:0043565">
    <property type="term" value="F:sequence-specific DNA binding"/>
    <property type="evidence" value="ECO:0007669"/>
    <property type="project" value="InterPro"/>
</dbReference>
<dbReference type="AlphaFoldDB" id="A0A7X0SGV1"/>
<dbReference type="GO" id="GO:0005737">
    <property type="term" value="C:cytoplasm"/>
    <property type="evidence" value="ECO:0007669"/>
    <property type="project" value="UniProtKB-SubCell"/>
</dbReference>
<gene>
    <name evidence="11" type="ORF">H7C18_01795</name>
</gene>
<keyword evidence="12" id="KW-1185">Reference proteome</keyword>
<dbReference type="PROSITE" id="PS50110">
    <property type="entry name" value="RESPONSE_REGULATORY"/>
    <property type="match status" value="1"/>
</dbReference>
<evidence type="ECO:0000256" key="3">
    <source>
        <dbReference type="ARBA" id="ARBA00022553"/>
    </source>
</evidence>
<dbReference type="GO" id="GO:0003700">
    <property type="term" value="F:DNA-binding transcription factor activity"/>
    <property type="evidence" value="ECO:0007669"/>
    <property type="project" value="InterPro"/>
</dbReference>
<dbReference type="PANTHER" id="PTHR42713">
    <property type="entry name" value="HISTIDINE KINASE-RELATED"/>
    <property type="match status" value="1"/>
</dbReference>
<evidence type="ECO:0000256" key="8">
    <source>
        <dbReference type="PROSITE-ProRule" id="PRU00169"/>
    </source>
</evidence>
<dbReference type="InterPro" id="IPR001789">
    <property type="entry name" value="Sig_transdc_resp-reg_receiver"/>
</dbReference>
<dbReference type="PROSITE" id="PS00041">
    <property type="entry name" value="HTH_ARAC_FAMILY_1"/>
    <property type="match status" value="1"/>
</dbReference>
<keyword evidence="6" id="KW-0238">DNA-binding</keyword>
<dbReference type="Proteomes" id="UP000564644">
    <property type="component" value="Unassembled WGS sequence"/>
</dbReference>
<evidence type="ECO:0000256" key="7">
    <source>
        <dbReference type="ARBA" id="ARBA00023163"/>
    </source>
</evidence>
<dbReference type="InterPro" id="IPR011006">
    <property type="entry name" value="CheY-like_superfamily"/>
</dbReference>
<keyword evidence="5" id="KW-0805">Transcription regulation</keyword>
<keyword evidence="2" id="KW-0963">Cytoplasm</keyword>
<dbReference type="Pfam" id="PF17853">
    <property type="entry name" value="GGDEF_2"/>
    <property type="match status" value="1"/>
</dbReference>
<dbReference type="InterPro" id="IPR041522">
    <property type="entry name" value="CdaR_GGDEF"/>
</dbReference>
<evidence type="ECO:0000313" key="11">
    <source>
        <dbReference type="EMBL" id="MBB6729626.1"/>
    </source>
</evidence>
<dbReference type="RefSeq" id="WP_185127297.1">
    <property type="nucleotide sequence ID" value="NZ_JACJVO010000002.1"/>
</dbReference>
<evidence type="ECO:0000313" key="12">
    <source>
        <dbReference type="Proteomes" id="UP000564644"/>
    </source>
</evidence>
<feature type="domain" description="HTH araC/xylS-type" evidence="9">
    <location>
        <begin position="450"/>
        <end position="546"/>
    </location>
</feature>
<dbReference type="SMART" id="SM00342">
    <property type="entry name" value="HTH_ARAC"/>
    <property type="match status" value="1"/>
</dbReference>
<dbReference type="GO" id="GO:0000160">
    <property type="term" value="P:phosphorelay signal transduction system"/>
    <property type="evidence" value="ECO:0007669"/>
    <property type="project" value="UniProtKB-KW"/>
</dbReference>
<accession>A0A7X0SGV1</accession>
<proteinExistence type="predicted"/>